<dbReference type="Pfam" id="PF00578">
    <property type="entry name" value="AhpC-TSA"/>
    <property type="match status" value="1"/>
</dbReference>
<sequence length="238" mass="26094">MPETQFETLEDAFAYCRDLDASLAERLRLFSDASRALHPEGQDVVDGLAERLRASDAWAAAPAPGDLMPKFALPDETGHIVRLDDLLESGPAAITFHRGHWCPYCRISTRALAEVQDQIASEGASIVAITPEREAYGARLKSDSGIRYPVLADVDNGYALSIGLAIFVGAQVEAVMRQAGRDLPSYQGNDGWLLPIPATFVVAQNRQVVTRFIDPDYRRRMAVDDLLRALNLARSRGA</sequence>
<proteinExistence type="predicted"/>
<dbReference type="Proteomes" id="UP000031643">
    <property type="component" value="Chromosome"/>
</dbReference>
<protein>
    <recommendedName>
        <fullName evidence="1">Thioredoxin domain-containing protein</fullName>
    </recommendedName>
</protein>
<accession>A0A0A8K776</accession>
<dbReference type="InterPro" id="IPR000866">
    <property type="entry name" value="AhpC/TSA"/>
</dbReference>
<dbReference type="PROSITE" id="PS51352">
    <property type="entry name" value="THIOREDOXIN_2"/>
    <property type="match status" value="1"/>
</dbReference>
<reference evidence="2 3" key="1">
    <citation type="submission" date="2014-09" db="EMBL/GenBank/DDBJ databases">
        <title>Genome sequencing of Methyloceanibacter caenitepidi Gela4.</title>
        <authorList>
            <person name="Takeuchi M."/>
            <person name="Susumu S."/>
            <person name="Kamagata Y."/>
            <person name="Oshima K."/>
            <person name="Hattori M."/>
            <person name="Iwasaki W."/>
        </authorList>
    </citation>
    <scope>NUCLEOTIDE SEQUENCE [LARGE SCALE GENOMIC DNA]</scope>
    <source>
        <strain evidence="2 3">Gela4</strain>
    </source>
</reference>
<evidence type="ECO:0000259" key="1">
    <source>
        <dbReference type="PROSITE" id="PS51352"/>
    </source>
</evidence>
<dbReference type="Gene3D" id="3.40.30.10">
    <property type="entry name" value="Glutaredoxin"/>
    <property type="match status" value="1"/>
</dbReference>
<dbReference type="STRING" id="1384459.GL4_3230"/>
<dbReference type="GO" id="GO:0016491">
    <property type="term" value="F:oxidoreductase activity"/>
    <property type="evidence" value="ECO:0007669"/>
    <property type="project" value="InterPro"/>
</dbReference>
<dbReference type="CDD" id="cd02970">
    <property type="entry name" value="PRX_like2"/>
    <property type="match status" value="1"/>
</dbReference>
<dbReference type="AlphaFoldDB" id="A0A0A8K776"/>
<dbReference type="HOGENOM" id="CLU_042529_5_0_5"/>
<dbReference type="RefSeq" id="WP_045370350.1">
    <property type="nucleotide sequence ID" value="NZ_AP014648.1"/>
</dbReference>
<dbReference type="OrthoDB" id="9809746at2"/>
<evidence type="ECO:0000313" key="2">
    <source>
        <dbReference type="EMBL" id="BAQ18661.1"/>
    </source>
</evidence>
<dbReference type="InterPro" id="IPR013766">
    <property type="entry name" value="Thioredoxin_domain"/>
</dbReference>
<feature type="domain" description="Thioredoxin" evidence="1">
    <location>
        <begin position="62"/>
        <end position="235"/>
    </location>
</feature>
<dbReference type="GO" id="GO:0016209">
    <property type="term" value="F:antioxidant activity"/>
    <property type="evidence" value="ECO:0007669"/>
    <property type="project" value="InterPro"/>
</dbReference>
<keyword evidence="3" id="KW-1185">Reference proteome</keyword>
<dbReference type="SUPFAM" id="SSF52833">
    <property type="entry name" value="Thioredoxin-like"/>
    <property type="match status" value="1"/>
</dbReference>
<dbReference type="EMBL" id="AP014648">
    <property type="protein sequence ID" value="BAQ18661.1"/>
    <property type="molecule type" value="Genomic_DNA"/>
</dbReference>
<gene>
    <name evidence="2" type="ORF">GL4_3230</name>
</gene>
<organism evidence="2 3">
    <name type="scientific">Methyloceanibacter caenitepidi</name>
    <dbReference type="NCBI Taxonomy" id="1384459"/>
    <lineage>
        <taxon>Bacteria</taxon>
        <taxon>Pseudomonadati</taxon>
        <taxon>Pseudomonadota</taxon>
        <taxon>Alphaproteobacteria</taxon>
        <taxon>Hyphomicrobiales</taxon>
        <taxon>Hyphomicrobiaceae</taxon>
        <taxon>Methyloceanibacter</taxon>
    </lineage>
</organism>
<name>A0A0A8K776_9HYPH</name>
<dbReference type="KEGG" id="mcg:GL4_3230"/>
<evidence type="ECO:0000313" key="3">
    <source>
        <dbReference type="Proteomes" id="UP000031643"/>
    </source>
</evidence>
<dbReference type="InterPro" id="IPR036249">
    <property type="entry name" value="Thioredoxin-like_sf"/>
</dbReference>